<dbReference type="AlphaFoldDB" id="A7N1V8"/>
<gene>
    <name evidence="1" type="ordered locus">VIBHAR_03252</name>
</gene>
<evidence type="ECO:0000313" key="1">
    <source>
        <dbReference type="EMBL" id="ABU72200.1"/>
    </source>
</evidence>
<dbReference type="EMBL" id="CP000789">
    <property type="protein sequence ID" value="ABU72200.1"/>
    <property type="molecule type" value="Genomic_DNA"/>
</dbReference>
<protein>
    <submittedName>
        <fullName evidence="1">Uncharacterized protein</fullName>
    </submittedName>
</protein>
<evidence type="ECO:0000313" key="2">
    <source>
        <dbReference type="Proteomes" id="UP000008152"/>
    </source>
</evidence>
<organism evidence="1 2">
    <name type="scientific">Vibrio campbellii (strain ATCC BAA-1116)</name>
    <dbReference type="NCBI Taxonomy" id="2902295"/>
    <lineage>
        <taxon>Bacteria</taxon>
        <taxon>Pseudomonadati</taxon>
        <taxon>Pseudomonadota</taxon>
        <taxon>Gammaproteobacteria</taxon>
        <taxon>Vibrionales</taxon>
        <taxon>Vibrionaceae</taxon>
        <taxon>Vibrio</taxon>
    </lineage>
</organism>
<accession>A7N1V8</accession>
<reference evidence="1 2" key="1">
    <citation type="submission" date="2007-08" db="EMBL/GenBank/DDBJ databases">
        <authorList>
            <consortium name="The Vibrio harveyi Genome Sequencing Project"/>
            <person name="Bassler B."/>
            <person name="Clifton S.W."/>
            <person name="Fulton L."/>
            <person name="Delehaunty K."/>
            <person name="Fronick C."/>
            <person name="Harrison M."/>
            <person name="Markivic C."/>
            <person name="Fulton R."/>
            <person name="Tin-Wollam A.-M."/>
            <person name="Shah N."/>
            <person name="Pepin K."/>
            <person name="Nash W."/>
            <person name="Thiruvilangam P."/>
            <person name="Bhonagiri V."/>
            <person name="Waters C."/>
            <person name="Tu K.C."/>
            <person name="Irgon J."/>
            <person name="Wilson R.K."/>
        </authorList>
    </citation>
    <scope>NUCLEOTIDE SEQUENCE [LARGE SCALE GENOMIC DNA]</scope>
    <source>
        <strain evidence="2">ATCC BAA-1116 / BB120</strain>
    </source>
</reference>
<sequence length="34" mass="3971">MPIGSMEYMVCVLMKGLRRKVSQISLAFLFENDY</sequence>
<dbReference type="KEGG" id="vha:VIBHAR_03252"/>
<proteinExistence type="predicted"/>
<name>A7N1V8_VIBC1</name>
<dbReference type="Proteomes" id="UP000008152">
    <property type="component" value="Chromosome I"/>
</dbReference>